<evidence type="ECO:0000313" key="2">
    <source>
        <dbReference type="Proteomes" id="UP000186132"/>
    </source>
</evidence>
<dbReference type="AlphaFoldDB" id="A0A1M5GU54"/>
<accession>A0A1M5GU54</accession>
<dbReference type="OrthoDB" id="5193802at2"/>
<gene>
    <name evidence="1" type="ORF">SAMN05443575_1293</name>
</gene>
<evidence type="ECO:0000313" key="1">
    <source>
        <dbReference type="EMBL" id="SHG07227.1"/>
    </source>
</evidence>
<sequence>MADLVLPAFEMDCRDWIVVSASEAGLPEDVEGAPLLAVLSTMVIDDDVREATGALTVGIIDDDELAVRQVAPGSVAHELVDDDPAPGKRRYIMPAPNRQLALLAEFVVADDSVEHAAEPARTADPVVTSELDRRVEALMTSFRWQQAD</sequence>
<protein>
    <submittedName>
        <fullName evidence="1">Uncharacterized protein</fullName>
    </submittedName>
</protein>
<dbReference type="EMBL" id="FQVU01000002">
    <property type="protein sequence ID" value="SHG07227.1"/>
    <property type="molecule type" value="Genomic_DNA"/>
</dbReference>
<dbReference type="RefSeq" id="WP_073387803.1">
    <property type="nucleotide sequence ID" value="NZ_FQVU01000002.1"/>
</dbReference>
<keyword evidence="2" id="KW-1185">Reference proteome</keyword>
<name>A0A1M5GU54_9ACTN</name>
<organism evidence="1 2">
    <name type="scientific">Jatrophihabitans endophyticus</name>
    <dbReference type="NCBI Taxonomy" id="1206085"/>
    <lineage>
        <taxon>Bacteria</taxon>
        <taxon>Bacillati</taxon>
        <taxon>Actinomycetota</taxon>
        <taxon>Actinomycetes</taxon>
        <taxon>Jatrophihabitantales</taxon>
        <taxon>Jatrophihabitantaceae</taxon>
        <taxon>Jatrophihabitans</taxon>
    </lineage>
</organism>
<dbReference type="Proteomes" id="UP000186132">
    <property type="component" value="Unassembled WGS sequence"/>
</dbReference>
<reference evidence="1 2" key="1">
    <citation type="submission" date="2016-11" db="EMBL/GenBank/DDBJ databases">
        <authorList>
            <person name="Jaros S."/>
            <person name="Januszkiewicz K."/>
            <person name="Wedrychowicz H."/>
        </authorList>
    </citation>
    <scope>NUCLEOTIDE SEQUENCE [LARGE SCALE GENOMIC DNA]</scope>
    <source>
        <strain evidence="1 2">DSM 45627</strain>
    </source>
</reference>
<dbReference type="STRING" id="1206085.SAMN05443575_1293"/>
<proteinExistence type="predicted"/>